<dbReference type="Gene3D" id="3.40.50.300">
    <property type="entry name" value="P-loop containing nucleotide triphosphate hydrolases"/>
    <property type="match status" value="1"/>
</dbReference>
<dbReference type="EMBL" id="CP051177">
    <property type="protein sequence ID" value="QKX51088.1"/>
    <property type="molecule type" value="Genomic_DNA"/>
</dbReference>
<sequence>MNTILSATNISKIYGKKEASTYTAIRNLSFSMKEGEFIGIMGPSGSGKTTLLNMIATLDPATEGDITINGVSLSAMDENGLSDFRSRQLGFIFQDFNLLETMNAFENIALPLSLQHIAVPQIQATVRQVAGLLGIHDILEKYPAELSGGQKQRTAIARALVHNPALLLADEPTGALDSKNAAALLNTLTELNRSQNASILMVTHDPLSASHCSRLLFIKDGAIAQELHSTGTREQFYRDILEVLGGMDRELVAGGRR</sequence>
<keyword evidence="3" id="KW-0547">Nucleotide-binding</keyword>
<dbReference type="Pfam" id="PF00005">
    <property type="entry name" value="ABC_tran"/>
    <property type="match status" value="1"/>
</dbReference>
<dbReference type="SMART" id="SM00382">
    <property type="entry name" value="AAA"/>
    <property type="match status" value="1"/>
</dbReference>
<dbReference type="PANTHER" id="PTHR42798:SF7">
    <property type="entry name" value="ALPHA-D-RIBOSE 1-METHYLPHOSPHONATE 5-TRIPHOSPHATE SYNTHASE SUBUNIT PHNL"/>
    <property type="match status" value="1"/>
</dbReference>
<gene>
    <name evidence="6" type="ORF">HF394_11090</name>
</gene>
<name>A0A7H8QAP8_9BACL</name>
<evidence type="ECO:0000313" key="6">
    <source>
        <dbReference type="EMBL" id="QKX51088.1"/>
    </source>
</evidence>
<proteinExistence type="inferred from homology"/>
<dbReference type="InterPro" id="IPR003593">
    <property type="entry name" value="AAA+_ATPase"/>
</dbReference>
<feature type="domain" description="ABC transporter" evidence="5">
    <location>
        <begin position="5"/>
        <end position="245"/>
    </location>
</feature>
<dbReference type="PANTHER" id="PTHR42798">
    <property type="entry name" value="LIPOPROTEIN-RELEASING SYSTEM ATP-BINDING PROTEIN LOLD"/>
    <property type="match status" value="1"/>
</dbReference>
<dbReference type="CDD" id="cd03255">
    <property type="entry name" value="ABC_MJ0796_LolCDE_FtsE"/>
    <property type="match status" value="1"/>
</dbReference>
<dbReference type="GO" id="GO:0016887">
    <property type="term" value="F:ATP hydrolysis activity"/>
    <property type="evidence" value="ECO:0007669"/>
    <property type="project" value="InterPro"/>
</dbReference>
<dbReference type="PROSITE" id="PS50893">
    <property type="entry name" value="ABC_TRANSPORTER_2"/>
    <property type="match status" value="1"/>
</dbReference>
<dbReference type="GO" id="GO:0005524">
    <property type="term" value="F:ATP binding"/>
    <property type="evidence" value="ECO:0007669"/>
    <property type="project" value="UniProtKB-KW"/>
</dbReference>
<evidence type="ECO:0000256" key="1">
    <source>
        <dbReference type="ARBA" id="ARBA00005417"/>
    </source>
</evidence>
<dbReference type="InterPro" id="IPR017911">
    <property type="entry name" value="MacB-like_ATP-bd"/>
</dbReference>
<organism evidence="6 7">
    <name type="scientific">Planococcus glaciei</name>
    <dbReference type="NCBI Taxonomy" id="459472"/>
    <lineage>
        <taxon>Bacteria</taxon>
        <taxon>Bacillati</taxon>
        <taxon>Bacillota</taxon>
        <taxon>Bacilli</taxon>
        <taxon>Bacillales</taxon>
        <taxon>Caryophanaceae</taxon>
        <taxon>Planococcus</taxon>
    </lineage>
</organism>
<evidence type="ECO:0000313" key="7">
    <source>
        <dbReference type="Proteomes" id="UP000509222"/>
    </source>
</evidence>
<comment type="similarity">
    <text evidence="1">Belongs to the ABC transporter superfamily.</text>
</comment>
<evidence type="ECO:0000259" key="5">
    <source>
        <dbReference type="PROSITE" id="PS50893"/>
    </source>
</evidence>
<dbReference type="FunFam" id="3.40.50.300:FF:000032">
    <property type="entry name" value="Export ABC transporter ATP-binding protein"/>
    <property type="match status" value="1"/>
</dbReference>
<dbReference type="GO" id="GO:0022857">
    <property type="term" value="F:transmembrane transporter activity"/>
    <property type="evidence" value="ECO:0007669"/>
    <property type="project" value="UniProtKB-ARBA"/>
</dbReference>
<accession>A0A7H8QAP8</accession>
<keyword evidence="4 6" id="KW-0067">ATP-binding</keyword>
<reference evidence="7" key="1">
    <citation type="submission" date="2020-06" db="EMBL/GenBank/DDBJ databases">
        <title>Isolation of Planomicrobium glaciei.</title>
        <authorList>
            <person name="Malisova L."/>
            <person name="Safrankova R."/>
            <person name="Jakubu V."/>
            <person name="Spanelova P."/>
        </authorList>
    </citation>
    <scope>NUCLEOTIDE SEQUENCE [LARGE SCALE GENOMIC DNA]</scope>
    <source>
        <strain evidence="7">NRL-ATB46093</strain>
    </source>
</reference>
<protein>
    <submittedName>
        <fullName evidence="6">ABC transporter ATP-binding protein</fullName>
    </submittedName>
</protein>
<evidence type="ECO:0000256" key="3">
    <source>
        <dbReference type="ARBA" id="ARBA00022741"/>
    </source>
</evidence>
<dbReference type="SUPFAM" id="SSF52540">
    <property type="entry name" value="P-loop containing nucleoside triphosphate hydrolases"/>
    <property type="match status" value="1"/>
</dbReference>
<dbReference type="InterPro" id="IPR003439">
    <property type="entry name" value="ABC_transporter-like_ATP-bd"/>
</dbReference>
<dbReference type="AlphaFoldDB" id="A0A7H8QAP8"/>
<keyword evidence="7" id="KW-1185">Reference proteome</keyword>
<dbReference type="RefSeq" id="WP_176294630.1">
    <property type="nucleotide sequence ID" value="NZ_CP051177.1"/>
</dbReference>
<dbReference type="Proteomes" id="UP000509222">
    <property type="component" value="Chromosome"/>
</dbReference>
<dbReference type="InterPro" id="IPR027417">
    <property type="entry name" value="P-loop_NTPase"/>
</dbReference>
<evidence type="ECO:0000256" key="4">
    <source>
        <dbReference type="ARBA" id="ARBA00022840"/>
    </source>
</evidence>
<dbReference type="GO" id="GO:0098796">
    <property type="term" value="C:membrane protein complex"/>
    <property type="evidence" value="ECO:0007669"/>
    <property type="project" value="UniProtKB-ARBA"/>
</dbReference>
<keyword evidence="2" id="KW-0813">Transport</keyword>
<evidence type="ECO:0000256" key="2">
    <source>
        <dbReference type="ARBA" id="ARBA00022448"/>
    </source>
</evidence>